<dbReference type="InterPro" id="IPR005940">
    <property type="entry name" value="Anthranilate_Pribosyl_Tfrase"/>
</dbReference>
<dbReference type="InterPro" id="IPR000312">
    <property type="entry name" value="Glycosyl_Trfase_fam3"/>
</dbReference>
<keyword evidence="5" id="KW-0460">Magnesium</keyword>
<dbReference type="RefSeq" id="WP_213243808.1">
    <property type="nucleotide sequence ID" value="NZ_CP045806.1"/>
</dbReference>
<comment type="cofactor">
    <cofactor evidence="5">
        <name>Mg(2+)</name>
        <dbReference type="ChEBI" id="CHEBI:18420"/>
    </cofactor>
    <text evidence="5">Binds 2 magnesium ions per monomer.</text>
</comment>
<dbReference type="Gene3D" id="1.20.970.10">
    <property type="entry name" value="Transferase, Pyrimidine Nucleoside Phosphorylase, Chain C"/>
    <property type="match status" value="1"/>
</dbReference>
<proteinExistence type="inferred from homology"/>
<evidence type="ECO:0000259" key="7">
    <source>
        <dbReference type="Pfam" id="PF02885"/>
    </source>
</evidence>
<keyword evidence="2 5" id="KW-0808">Transferase</keyword>
<comment type="subunit">
    <text evidence="5">Homodimer.</text>
</comment>
<dbReference type="Gene3D" id="3.40.1030.10">
    <property type="entry name" value="Nucleoside phosphorylase/phosphoribosyltransferase catalytic domain"/>
    <property type="match status" value="1"/>
</dbReference>
<comment type="similarity">
    <text evidence="5">Belongs to the anthranilate phosphoribosyltransferase family.</text>
</comment>
<sequence length="354" mass="35780">MSATTHTWPQILGRVTDGIDLSAEEAAWAMNEIMTDSATGAQIAAFGVGVKMKGAAAAELSGLASAMLSHASRVDVPQRAVDIVGTGGDRSHTVNISTMTSIVVAAAGIPVVKHGNRAASSKSGGADVLEALGVTISLGPDAVARCVAEVGVGFCFAPVFHPAFRFTGPPRKEIGIPTVFNVLGPLTNPAAPSAGLIGCAFADLAPVLAQTFAGRGTSALVVRGDDGLDELTTTTTSHVWQVVGGTVTELSVDPGALGIATVELSALQGGDAQVNAGIARELLDGRTGPVREAVLLNAAAAIVAFEQTEPFTDDTLTSALSGALDRAASVIDSGAARELLGRWVRLTAELGSAH</sequence>
<keyword evidence="1 5" id="KW-0328">Glycosyltransferase</keyword>
<dbReference type="EC" id="2.4.2.18" evidence="5"/>
<gene>
    <name evidence="5 8" type="primary">trpD</name>
    <name evidence="8" type="ORF">GII31_13390</name>
</gene>
<keyword evidence="4 5" id="KW-0057">Aromatic amino acid biosynthesis</keyword>
<evidence type="ECO:0000256" key="2">
    <source>
        <dbReference type="ARBA" id="ARBA00022679"/>
    </source>
</evidence>
<dbReference type="Pfam" id="PF00591">
    <property type="entry name" value="Glycos_transf_3"/>
    <property type="match status" value="1"/>
</dbReference>
<comment type="caution">
    <text evidence="5">Lacks conserved residue(s) required for the propagation of feature annotation.</text>
</comment>
<dbReference type="EMBL" id="CP045809">
    <property type="protein sequence ID" value="QHN35718.1"/>
    <property type="molecule type" value="Genomic_DNA"/>
</dbReference>
<dbReference type="Pfam" id="PF02885">
    <property type="entry name" value="Glycos_trans_3N"/>
    <property type="match status" value="1"/>
</dbReference>
<feature type="domain" description="Glycosyl transferase family 3 N-terminal" evidence="7">
    <location>
        <begin position="10"/>
        <end position="71"/>
    </location>
</feature>
<dbReference type="HAMAP" id="MF_00211">
    <property type="entry name" value="TrpD"/>
    <property type="match status" value="1"/>
</dbReference>
<keyword evidence="5" id="KW-0028">Amino-acid biosynthesis</keyword>
<feature type="binding site" evidence="5">
    <location>
        <begin position="95"/>
        <end position="98"/>
    </location>
    <ligand>
        <name>5-phospho-alpha-D-ribose 1-diphosphate</name>
        <dbReference type="ChEBI" id="CHEBI:58017"/>
    </ligand>
</feature>
<evidence type="ECO:0000256" key="4">
    <source>
        <dbReference type="ARBA" id="ARBA00023141"/>
    </source>
</evidence>
<keyword evidence="3 5" id="KW-0822">Tryptophan biosynthesis</keyword>
<dbReference type="Proteomes" id="UP001059836">
    <property type="component" value="Chromosome"/>
</dbReference>
<feature type="binding site" evidence="5">
    <location>
        <position position="171"/>
    </location>
    <ligand>
        <name>anthranilate</name>
        <dbReference type="ChEBI" id="CHEBI:16567"/>
        <label>2</label>
    </ligand>
</feature>
<feature type="binding site" evidence="5">
    <location>
        <position position="97"/>
    </location>
    <ligand>
        <name>Mg(2+)</name>
        <dbReference type="ChEBI" id="CHEBI:18420"/>
        <label>1</label>
    </ligand>
</feature>
<feature type="binding site" evidence="5">
    <location>
        <position position="230"/>
    </location>
    <ligand>
        <name>Mg(2+)</name>
        <dbReference type="ChEBI" id="CHEBI:18420"/>
        <label>2</label>
    </ligand>
</feature>
<feature type="binding site" evidence="5">
    <location>
        <position position="93"/>
    </location>
    <ligand>
        <name>5-phospho-alpha-D-ribose 1-diphosphate</name>
        <dbReference type="ChEBI" id="CHEBI:58017"/>
    </ligand>
</feature>
<dbReference type="PANTHER" id="PTHR43285">
    <property type="entry name" value="ANTHRANILATE PHOSPHORIBOSYLTRANSFERASE"/>
    <property type="match status" value="1"/>
</dbReference>
<feature type="binding site" evidence="5">
    <location>
        <position position="116"/>
    </location>
    <ligand>
        <name>anthranilate</name>
        <dbReference type="ChEBI" id="CHEBI:16567"/>
        <label>1</label>
    </ligand>
</feature>
<dbReference type="GO" id="GO:0004048">
    <property type="term" value="F:anthranilate phosphoribosyltransferase activity"/>
    <property type="evidence" value="ECO:0007669"/>
    <property type="project" value="UniProtKB-EC"/>
</dbReference>
<reference evidence="8" key="1">
    <citation type="journal article" date="2021" name="Nat. Microbiol.">
        <title>Cocultivation of an ultrasmall environmental parasitic bacterium with lytic ability against bacteria associated with wastewater foams.</title>
        <authorList>
            <person name="Batinovic S."/>
            <person name="Rose J.J.A."/>
            <person name="Ratcliffe J."/>
            <person name="Seviour R.J."/>
            <person name="Petrovski S."/>
        </authorList>
    </citation>
    <scope>NUCLEOTIDE SEQUENCE</scope>
    <source>
        <strain evidence="8">CON9</strain>
    </source>
</reference>
<feature type="domain" description="Glycosyl transferase family 3" evidence="6">
    <location>
        <begin position="78"/>
        <end position="336"/>
    </location>
</feature>
<dbReference type="NCBIfam" id="TIGR01245">
    <property type="entry name" value="trpD"/>
    <property type="match status" value="1"/>
</dbReference>
<feature type="binding site" evidence="5">
    <location>
        <position position="230"/>
    </location>
    <ligand>
        <name>Mg(2+)</name>
        <dbReference type="ChEBI" id="CHEBI:18420"/>
        <label>1</label>
    </ligand>
</feature>
<dbReference type="InterPro" id="IPR036320">
    <property type="entry name" value="Glycosyl_Trfase_fam3_N_dom_sf"/>
</dbReference>
<organism evidence="8 9">
    <name type="scientific">Gordonia pseudamarae</name>
    <dbReference type="NCBI Taxonomy" id="2831662"/>
    <lineage>
        <taxon>Bacteria</taxon>
        <taxon>Bacillati</taxon>
        <taxon>Actinomycetota</taxon>
        <taxon>Actinomycetes</taxon>
        <taxon>Mycobacteriales</taxon>
        <taxon>Gordoniaceae</taxon>
        <taxon>Gordonia</taxon>
    </lineage>
</organism>
<evidence type="ECO:0000256" key="3">
    <source>
        <dbReference type="ARBA" id="ARBA00022822"/>
    </source>
</evidence>
<name>A0ABX6IIL0_9ACTN</name>
<feature type="binding site" evidence="5">
    <location>
        <position position="125"/>
    </location>
    <ligand>
        <name>5-phospho-alpha-D-ribose 1-diphosphate</name>
        <dbReference type="ChEBI" id="CHEBI:58017"/>
    </ligand>
</feature>
<accession>A0ABX6IIL0</accession>
<comment type="function">
    <text evidence="5">Catalyzes the transfer of the phosphoribosyl group of 5-phosphorylribose-1-pyrophosphate (PRPP) to anthranilate to yield N-(5'-phosphoribosyl)-anthranilate (PRA).</text>
</comment>
<dbReference type="PANTHER" id="PTHR43285:SF2">
    <property type="entry name" value="ANTHRANILATE PHOSPHORIBOSYLTRANSFERASE"/>
    <property type="match status" value="1"/>
</dbReference>
<evidence type="ECO:0000256" key="5">
    <source>
        <dbReference type="HAMAP-Rule" id="MF_00211"/>
    </source>
</evidence>
<dbReference type="SUPFAM" id="SSF47648">
    <property type="entry name" value="Nucleoside phosphorylase/phosphoribosyltransferase N-terminal domain"/>
    <property type="match status" value="1"/>
</dbReference>
<protein>
    <recommendedName>
        <fullName evidence="5">Anthranilate phosphoribosyltransferase</fullName>
        <ecNumber evidence="5">2.4.2.18</ecNumber>
    </recommendedName>
</protein>
<feature type="binding site" evidence="5">
    <location>
        <position position="85"/>
    </location>
    <ligand>
        <name>5-phospho-alpha-D-ribose 1-diphosphate</name>
        <dbReference type="ChEBI" id="CHEBI:58017"/>
    </ligand>
</feature>
<keyword evidence="5" id="KW-0479">Metal-binding</keyword>
<dbReference type="InterPro" id="IPR035902">
    <property type="entry name" value="Nuc_phospho_transferase"/>
</dbReference>
<evidence type="ECO:0000313" key="9">
    <source>
        <dbReference type="Proteomes" id="UP001059836"/>
    </source>
</evidence>
<evidence type="ECO:0000313" key="8">
    <source>
        <dbReference type="EMBL" id="QHN35718.1"/>
    </source>
</evidence>
<dbReference type="InterPro" id="IPR017459">
    <property type="entry name" value="Glycosyl_Trfase_fam3_N_dom"/>
</dbReference>
<feature type="binding site" evidence="5">
    <location>
        <begin position="88"/>
        <end position="89"/>
    </location>
    <ligand>
        <name>5-phospho-alpha-D-ribose 1-diphosphate</name>
        <dbReference type="ChEBI" id="CHEBI:58017"/>
    </ligand>
</feature>
<evidence type="ECO:0000259" key="6">
    <source>
        <dbReference type="Pfam" id="PF00591"/>
    </source>
</evidence>
<dbReference type="SUPFAM" id="SSF52418">
    <property type="entry name" value="Nucleoside phosphorylase/phosphoribosyltransferase catalytic domain"/>
    <property type="match status" value="1"/>
</dbReference>
<evidence type="ECO:0000256" key="1">
    <source>
        <dbReference type="ARBA" id="ARBA00022676"/>
    </source>
</evidence>
<feature type="binding site" evidence="5">
    <location>
        <position position="85"/>
    </location>
    <ligand>
        <name>anthranilate</name>
        <dbReference type="ChEBI" id="CHEBI:16567"/>
        <label>1</label>
    </ligand>
</feature>
<comment type="pathway">
    <text evidence="5">Amino-acid biosynthesis; L-tryptophan biosynthesis; L-tryptophan from chorismate: step 2/5.</text>
</comment>
<feature type="binding site" evidence="5">
    <location>
        <begin position="113"/>
        <end position="121"/>
    </location>
    <ligand>
        <name>5-phospho-alpha-D-ribose 1-diphosphate</name>
        <dbReference type="ChEBI" id="CHEBI:58017"/>
    </ligand>
</feature>
<keyword evidence="9" id="KW-1185">Reference proteome</keyword>
<comment type="catalytic activity">
    <reaction evidence="5">
        <text>N-(5-phospho-beta-D-ribosyl)anthranilate + diphosphate = 5-phospho-alpha-D-ribose 1-diphosphate + anthranilate</text>
        <dbReference type="Rhea" id="RHEA:11768"/>
        <dbReference type="ChEBI" id="CHEBI:16567"/>
        <dbReference type="ChEBI" id="CHEBI:18277"/>
        <dbReference type="ChEBI" id="CHEBI:33019"/>
        <dbReference type="ChEBI" id="CHEBI:58017"/>
        <dbReference type="EC" id="2.4.2.18"/>
    </reaction>
</comment>
<feature type="binding site" evidence="5">
    <location>
        <position position="229"/>
    </location>
    <ligand>
        <name>Mg(2+)</name>
        <dbReference type="ChEBI" id="CHEBI:18420"/>
        <label>2</label>
    </ligand>
</feature>